<sequence>MAENVEKNGDNINSLCKKYFTPELRAGLSRKDERTLQLKLIRQMEAFANDLWKKSNYKKLNLPKNEKNDVVTKVEAKDSAIALCFSSWKKNPLQNTNGYAKFFETTFINELHKFVDEDLKNFTYVPEKVTENDRLLCDKCKSRGIANDDLSGQKKIAHEIGLSDDEYEAVRKWRLSKNPGSLEIPIGENEKGELKDNLEDEKTQSPDNKYIEIETGKRIVEFINKIFRMKKRDDWWKSLVTGIFYDLLHRYFALSNDSLDRYVFVDKSIYDLSSKPSQKGIANILGKDEGQLSKATDKFLALCMENMSDFQAFKDDYELQESLKKYLKDIQDKGKHKKRGEQ</sequence>
<dbReference type="EMBL" id="AGRW01000051">
    <property type="protein sequence ID" value="EIC01137.1"/>
    <property type="molecule type" value="Genomic_DNA"/>
</dbReference>
<feature type="compositionally biased region" description="Basic and acidic residues" evidence="1">
    <location>
        <begin position="188"/>
        <end position="205"/>
    </location>
</feature>
<evidence type="ECO:0000256" key="1">
    <source>
        <dbReference type="SAM" id="MobiDB-lite"/>
    </source>
</evidence>
<evidence type="ECO:0000259" key="2">
    <source>
        <dbReference type="Pfam" id="PF04539"/>
    </source>
</evidence>
<dbReference type="Proteomes" id="UP000003571">
    <property type="component" value="Unassembled WGS sequence"/>
</dbReference>
<keyword evidence="4" id="KW-1185">Reference proteome</keyword>
<dbReference type="AlphaFoldDB" id="H7EMP1"/>
<accession>H7EMP1</accession>
<proteinExistence type="predicted"/>
<name>H7EMP1_9SPIR</name>
<feature type="region of interest" description="Disordered" evidence="1">
    <location>
        <begin position="186"/>
        <end position="205"/>
    </location>
</feature>
<dbReference type="RefSeq" id="WP_002705286.1">
    <property type="nucleotide sequence ID" value="NZ_AGRW01000051.1"/>
</dbReference>
<comment type="caution">
    <text evidence="3">The sequence shown here is derived from an EMBL/GenBank/DDBJ whole genome shotgun (WGS) entry which is preliminary data.</text>
</comment>
<dbReference type="GO" id="GO:0003700">
    <property type="term" value="F:DNA-binding transcription factor activity"/>
    <property type="evidence" value="ECO:0007669"/>
    <property type="project" value="InterPro"/>
</dbReference>
<evidence type="ECO:0000313" key="3">
    <source>
        <dbReference type="EMBL" id="EIC01137.1"/>
    </source>
</evidence>
<gene>
    <name evidence="3" type="ORF">TresaDRAFT_0274</name>
</gene>
<dbReference type="OrthoDB" id="10012174at2"/>
<organism evidence="3 4">
    <name type="scientific">Treponema saccharophilum DSM 2985</name>
    <dbReference type="NCBI Taxonomy" id="907348"/>
    <lineage>
        <taxon>Bacteria</taxon>
        <taxon>Pseudomonadati</taxon>
        <taxon>Spirochaetota</taxon>
        <taxon>Spirochaetia</taxon>
        <taxon>Spirochaetales</taxon>
        <taxon>Treponemataceae</taxon>
        <taxon>Treponema</taxon>
    </lineage>
</organism>
<dbReference type="STRING" id="907348.TresaDRAFT_0274"/>
<dbReference type="GO" id="GO:0006352">
    <property type="term" value="P:DNA-templated transcription initiation"/>
    <property type="evidence" value="ECO:0007669"/>
    <property type="project" value="InterPro"/>
</dbReference>
<dbReference type="InterPro" id="IPR007624">
    <property type="entry name" value="RNA_pol_sigma70_r3"/>
</dbReference>
<feature type="domain" description="RNA polymerase sigma-70 region 3" evidence="2">
    <location>
        <begin position="156"/>
        <end position="208"/>
    </location>
</feature>
<protein>
    <recommendedName>
        <fullName evidence="2">RNA polymerase sigma-70 region 3 domain-containing protein</fullName>
    </recommendedName>
</protein>
<reference evidence="3 4" key="1">
    <citation type="submission" date="2011-09" db="EMBL/GenBank/DDBJ databases">
        <title>The draft genome of Treponema saccharophilum DSM 2985.</title>
        <authorList>
            <consortium name="US DOE Joint Genome Institute (JGI-PGF)"/>
            <person name="Lucas S."/>
            <person name="Copeland A."/>
            <person name="Lapidus A."/>
            <person name="Glavina del Rio T."/>
            <person name="Dalin E."/>
            <person name="Tice H."/>
            <person name="Bruce D."/>
            <person name="Goodwin L."/>
            <person name="Pitluck S."/>
            <person name="Peters L."/>
            <person name="Kyrpides N."/>
            <person name="Mavromatis K."/>
            <person name="Ivanova N."/>
            <person name="Markowitz V."/>
            <person name="Cheng J.-F."/>
            <person name="Hugenholtz P."/>
            <person name="Woyke T."/>
            <person name="Wu D."/>
            <person name="Gronow S."/>
            <person name="Wellnitz S."/>
            <person name="Brambilla E."/>
            <person name="Klenk H.-P."/>
            <person name="Eisen J.A."/>
        </authorList>
    </citation>
    <scope>NUCLEOTIDE SEQUENCE [LARGE SCALE GENOMIC DNA]</scope>
    <source>
        <strain evidence="3 4">DSM 2985</strain>
    </source>
</reference>
<dbReference type="PATRIC" id="fig|907348.3.peg.2029"/>
<dbReference type="Pfam" id="PF04539">
    <property type="entry name" value="Sigma70_r3"/>
    <property type="match status" value="1"/>
</dbReference>
<evidence type="ECO:0000313" key="4">
    <source>
        <dbReference type="Proteomes" id="UP000003571"/>
    </source>
</evidence>